<dbReference type="OrthoDB" id="2123794at2759"/>
<feature type="compositionally biased region" description="Polar residues" evidence="3">
    <location>
        <begin position="117"/>
        <end position="126"/>
    </location>
</feature>
<dbReference type="AlphaFoldDB" id="A0A6P8GG02"/>
<dbReference type="GO" id="GO:0042073">
    <property type="term" value="P:intraciliary transport"/>
    <property type="evidence" value="ECO:0007669"/>
    <property type="project" value="TreeGrafter"/>
</dbReference>
<dbReference type="Pfam" id="PF15619">
    <property type="entry name" value="Lebercilin"/>
    <property type="match status" value="1"/>
</dbReference>
<feature type="compositionally biased region" description="Polar residues" evidence="3">
    <location>
        <begin position="881"/>
        <end position="901"/>
    </location>
</feature>
<feature type="compositionally biased region" description="Polar residues" evidence="3">
    <location>
        <begin position="465"/>
        <end position="477"/>
    </location>
</feature>
<feature type="region of interest" description="Disordered" evidence="3">
    <location>
        <begin position="338"/>
        <end position="363"/>
    </location>
</feature>
<feature type="compositionally biased region" description="Gly residues" evidence="3">
    <location>
        <begin position="746"/>
        <end position="764"/>
    </location>
</feature>
<feature type="domain" description="Lebercilin" evidence="4">
    <location>
        <begin position="228"/>
        <end position="420"/>
    </location>
</feature>
<feature type="compositionally biased region" description="Low complexity" evidence="3">
    <location>
        <begin position="813"/>
        <end position="825"/>
    </location>
</feature>
<dbReference type="KEGG" id="char:105904191"/>
<feature type="compositionally biased region" description="Basic and acidic residues" evidence="3">
    <location>
        <begin position="338"/>
        <end position="354"/>
    </location>
</feature>
<dbReference type="InterPro" id="IPR026188">
    <property type="entry name" value="Lebercilin-like"/>
</dbReference>
<reference evidence="6" key="1">
    <citation type="submission" date="2025-08" db="UniProtKB">
        <authorList>
            <consortium name="RefSeq"/>
        </authorList>
    </citation>
    <scope>IDENTIFICATION</scope>
</reference>
<feature type="compositionally biased region" description="Polar residues" evidence="3">
    <location>
        <begin position="514"/>
        <end position="534"/>
    </location>
</feature>
<feature type="compositionally biased region" description="Basic and acidic residues" evidence="3">
    <location>
        <begin position="670"/>
        <end position="690"/>
    </location>
</feature>
<feature type="compositionally biased region" description="Basic and acidic residues" evidence="3">
    <location>
        <begin position="50"/>
        <end position="101"/>
    </location>
</feature>
<feature type="region of interest" description="Disordered" evidence="3">
    <location>
        <begin position="512"/>
        <end position="832"/>
    </location>
</feature>
<feature type="compositionally biased region" description="Basic and acidic residues" evidence="3">
    <location>
        <begin position="637"/>
        <end position="660"/>
    </location>
</feature>
<evidence type="ECO:0000256" key="3">
    <source>
        <dbReference type="SAM" id="MobiDB-lite"/>
    </source>
</evidence>
<dbReference type="RefSeq" id="XP_031438038.1">
    <property type="nucleotide sequence ID" value="XM_031582178.2"/>
</dbReference>
<dbReference type="PANTHER" id="PTHR16650:SF10">
    <property type="entry name" value="LEBERCILIN"/>
    <property type="match status" value="1"/>
</dbReference>
<feature type="region of interest" description="Disordered" evidence="3">
    <location>
        <begin position="462"/>
        <end position="497"/>
    </location>
</feature>
<proteinExistence type="inferred from homology"/>
<keyword evidence="2" id="KW-0175">Coiled coil</keyword>
<evidence type="ECO:0000313" key="5">
    <source>
        <dbReference type="Proteomes" id="UP000515152"/>
    </source>
</evidence>
<accession>A0A6P8GG02</accession>
<name>A0A6P8GG02_CLUHA</name>
<dbReference type="GeneID" id="105904191"/>
<feature type="compositionally biased region" description="Polar residues" evidence="3">
    <location>
        <begin position="8"/>
        <end position="19"/>
    </location>
</feature>
<dbReference type="Proteomes" id="UP000515152">
    <property type="component" value="Chromosome 15"/>
</dbReference>
<dbReference type="PANTHER" id="PTHR16650">
    <property type="entry name" value="C21ORF13-RELATED"/>
    <property type="match status" value="1"/>
</dbReference>
<evidence type="ECO:0000259" key="4">
    <source>
        <dbReference type="Pfam" id="PF15619"/>
    </source>
</evidence>
<dbReference type="GO" id="GO:0005930">
    <property type="term" value="C:axoneme"/>
    <property type="evidence" value="ECO:0007669"/>
    <property type="project" value="TreeGrafter"/>
</dbReference>
<dbReference type="CTD" id="167691"/>
<protein>
    <submittedName>
        <fullName evidence="6">Lebercilin isoform X1</fullName>
    </submittedName>
</protein>
<feature type="compositionally biased region" description="Low complexity" evidence="3">
    <location>
        <begin position="708"/>
        <end position="723"/>
    </location>
</feature>
<keyword evidence="5" id="KW-1185">Reference proteome</keyword>
<evidence type="ECO:0000313" key="6">
    <source>
        <dbReference type="RefSeq" id="XP_031438038.1"/>
    </source>
</evidence>
<evidence type="ECO:0000256" key="2">
    <source>
        <dbReference type="ARBA" id="ARBA00023054"/>
    </source>
</evidence>
<feature type="region of interest" description="Disordered" evidence="3">
    <location>
        <begin position="306"/>
        <end position="326"/>
    </location>
</feature>
<feature type="compositionally biased region" description="Basic and acidic residues" evidence="3">
    <location>
        <begin position="535"/>
        <end position="597"/>
    </location>
</feature>
<dbReference type="InterPro" id="IPR028933">
    <property type="entry name" value="Lebercilin_dom"/>
</dbReference>
<organism evidence="5 6">
    <name type="scientific">Clupea harengus</name>
    <name type="common">Atlantic herring</name>
    <dbReference type="NCBI Taxonomy" id="7950"/>
    <lineage>
        <taxon>Eukaryota</taxon>
        <taxon>Metazoa</taxon>
        <taxon>Chordata</taxon>
        <taxon>Craniata</taxon>
        <taxon>Vertebrata</taxon>
        <taxon>Euteleostomi</taxon>
        <taxon>Actinopterygii</taxon>
        <taxon>Neopterygii</taxon>
        <taxon>Teleostei</taxon>
        <taxon>Clupei</taxon>
        <taxon>Clupeiformes</taxon>
        <taxon>Clupeoidei</taxon>
        <taxon>Clupeidae</taxon>
        <taxon>Clupea</taxon>
    </lineage>
</organism>
<feature type="compositionally biased region" description="Basic residues" evidence="3">
    <location>
        <begin position="147"/>
        <end position="179"/>
    </location>
</feature>
<feature type="region of interest" description="Disordered" evidence="3">
    <location>
        <begin position="1"/>
        <end position="198"/>
    </location>
</feature>
<feature type="region of interest" description="Disordered" evidence="3">
    <location>
        <begin position="846"/>
        <end position="908"/>
    </location>
</feature>
<sequence length="923" mass="104771">MNRKEGESMNSHGTMPDNSQDNRERKLSRQSLRSIGKESERSYHSRKLDKRSEDADSSLGDRNHNGDQEPRLERARTRTKELADTDRGRDPDRDRMSDGERSSGSFYSEDYDKLTPSERSISPGSLSVSPRRPARARRVTSSPLHRAGYHKGASHPSHRTGYRKGASHPPHLKGHRKGVSRPLRPGVQHPPHRWGGTSFGAQGVAGVRVGQRSSSLTKEPPARDLDLVTKRLLSARLLKIHELKNAFAELQLKTDELRKENRLLRQLQLRHEKALNRYSDTESEIAQLLARHSNETHALRERLRRSQERLRASERGQREADERLQRSEQELQKLRKLADDQRLGEREELSRRLEASQQRVQDNERKMKELERNMELSNGSFQRQLVGERRRTHEAQEEVRSLQEEVERLTLKLKDKERELDTRNIYANRMPKTHTDNMAKKKADHDVPPYVVLCSRSENLRRFPSRSSSKAVQTVDRTISLDFPSPPPAITDGSEFTEHGADDYLSLKIHQPLEPTSQRVTKELQNGEQTSKETNASRDREQEREREREREREKERRREGMKKEKEDKEREEKLKFDQELNTLEEKAKRLRDDKLASRDPTVSDTHSVEGAGPAFYELNNWEKEEDTRKKRSLSNLQKEDENRRGHGLTKEEEVKAKDIESPSATVSNQERVEEESSRKQHLLEKMRQIDKQNQGGDPDRFFSDPAGEPVSETRSSSRVSEPRNQNSSIFSFTEPAENVTLRGGSERGGGGGEGVTGGRRGGLRGSQKPSEEDGFSFGSYAPSFGRPAQRAALSSTSTSTSRSRPEIAPKPVLDSGLDTGLDLGTDLGGVGKERKSNLMQQLFGLATAPVPPSSKMEVLNHPPTSNPPLSGVGGRRKDTESPPSNNNNSRTLPSTRSTLHITESRPAVRAIPSFDDDIEELTL</sequence>
<gene>
    <name evidence="6" type="primary">lca5</name>
</gene>
<evidence type="ECO:0000256" key="1">
    <source>
        <dbReference type="ARBA" id="ARBA00010229"/>
    </source>
</evidence>
<comment type="similarity">
    <text evidence="1">Belongs to the LCA5 family.</text>
</comment>